<protein>
    <recommendedName>
        <fullName evidence="2">TTF-type domain-containing protein</fullName>
    </recommendedName>
</protein>
<evidence type="ECO:0000313" key="3">
    <source>
        <dbReference type="EMBL" id="EEE62911.1"/>
    </source>
</evidence>
<dbReference type="AlphaFoldDB" id="B9FJE7"/>
<gene>
    <name evidence="3" type="ORF">OsJ_17716</name>
</gene>
<sequence>MQVVIYQGQLENESDSGASSPTTVPPDVENDDIGGGPNDESSSDEDNDGGVYDIEHDPGLRTPISQYDVNDQDSVRREYIALGPCQPKMKKGDFPQHECGGMRRFLPKWFFEFKWLEYSVHRDAAYCFVCYLFKDSTNNHGGDAFVNGGFRNWNIKSRFSKHAGAVNSAHCEAEEKYNLFMQPKTSILLPVATAGVERVFSSMNYIKNKLRSKMGQEYLNDCLVTFIERDLFLQVKDKDIINHFQNIKKRKVLL</sequence>
<dbReference type="SMART" id="SM00597">
    <property type="entry name" value="ZnF_TTF"/>
    <property type="match status" value="1"/>
</dbReference>
<dbReference type="PANTHER" id="PTHR45749:SF30">
    <property type="entry name" value="ZINC FINGER MYM-TYPE PROTEIN 1-LIKE"/>
    <property type="match status" value="1"/>
</dbReference>
<dbReference type="EMBL" id="CM000142">
    <property type="protein sequence ID" value="EEE62911.1"/>
    <property type="molecule type" value="Genomic_DNA"/>
</dbReference>
<feature type="compositionally biased region" description="Polar residues" evidence="1">
    <location>
        <begin position="9"/>
        <end position="22"/>
    </location>
</feature>
<dbReference type="InterPro" id="IPR006580">
    <property type="entry name" value="Znf_TTF"/>
</dbReference>
<name>B9FJE7_ORYSJ</name>
<organism evidence="3">
    <name type="scientific">Oryza sativa subsp. japonica</name>
    <name type="common">Rice</name>
    <dbReference type="NCBI Taxonomy" id="39947"/>
    <lineage>
        <taxon>Eukaryota</taxon>
        <taxon>Viridiplantae</taxon>
        <taxon>Streptophyta</taxon>
        <taxon>Embryophyta</taxon>
        <taxon>Tracheophyta</taxon>
        <taxon>Spermatophyta</taxon>
        <taxon>Magnoliopsida</taxon>
        <taxon>Liliopsida</taxon>
        <taxon>Poales</taxon>
        <taxon>Poaceae</taxon>
        <taxon>BOP clade</taxon>
        <taxon>Oryzoideae</taxon>
        <taxon>Oryzeae</taxon>
        <taxon>Oryzinae</taxon>
        <taxon>Oryza</taxon>
        <taxon>Oryza sativa</taxon>
    </lineage>
</organism>
<accession>B9FJE7</accession>
<evidence type="ECO:0000256" key="1">
    <source>
        <dbReference type="SAM" id="MobiDB-lite"/>
    </source>
</evidence>
<proteinExistence type="predicted"/>
<feature type="domain" description="TTF-type" evidence="2">
    <location>
        <begin position="101"/>
        <end position="193"/>
    </location>
</feature>
<feature type="region of interest" description="Disordered" evidence="1">
    <location>
        <begin position="1"/>
        <end position="66"/>
    </location>
</feature>
<evidence type="ECO:0000259" key="2">
    <source>
        <dbReference type="SMART" id="SM00597"/>
    </source>
</evidence>
<reference evidence="3" key="2">
    <citation type="submission" date="2008-12" db="EMBL/GenBank/DDBJ databases">
        <title>Improved gene annotation of the rice (Oryza sativa) genomes.</title>
        <authorList>
            <person name="Wang J."/>
            <person name="Li R."/>
            <person name="Fan W."/>
            <person name="Huang Q."/>
            <person name="Zhang J."/>
            <person name="Zhou Y."/>
            <person name="Hu Y."/>
            <person name="Zi S."/>
            <person name="Li J."/>
            <person name="Ni P."/>
            <person name="Zheng H."/>
            <person name="Zhang Y."/>
            <person name="Zhao M."/>
            <person name="Hao Q."/>
            <person name="McDermott J."/>
            <person name="Samudrala R."/>
            <person name="Kristiansen K."/>
            <person name="Wong G.K.-S."/>
        </authorList>
    </citation>
    <scope>NUCLEOTIDE SEQUENCE</scope>
</reference>
<reference evidence="3" key="1">
    <citation type="journal article" date="2005" name="PLoS Biol.">
        <title>The genomes of Oryza sativa: a history of duplications.</title>
        <authorList>
            <person name="Yu J."/>
            <person name="Wang J."/>
            <person name="Lin W."/>
            <person name="Li S."/>
            <person name="Li H."/>
            <person name="Zhou J."/>
            <person name="Ni P."/>
            <person name="Dong W."/>
            <person name="Hu S."/>
            <person name="Zeng C."/>
            <person name="Zhang J."/>
            <person name="Zhang Y."/>
            <person name="Li R."/>
            <person name="Xu Z."/>
            <person name="Li S."/>
            <person name="Li X."/>
            <person name="Zheng H."/>
            <person name="Cong L."/>
            <person name="Lin L."/>
            <person name="Yin J."/>
            <person name="Geng J."/>
            <person name="Li G."/>
            <person name="Shi J."/>
            <person name="Liu J."/>
            <person name="Lv H."/>
            <person name="Li J."/>
            <person name="Wang J."/>
            <person name="Deng Y."/>
            <person name="Ran L."/>
            <person name="Shi X."/>
            <person name="Wang X."/>
            <person name="Wu Q."/>
            <person name="Li C."/>
            <person name="Ren X."/>
            <person name="Wang J."/>
            <person name="Wang X."/>
            <person name="Li D."/>
            <person name="Liu D."/>
            <person name="Zhang X."/>
            <person name="Ji Z."/>
            <person name="Zhao W."/>
            <person name="Sun Y."/>
            <person name="Zhang Z."/>
            <person name="Bao J."/>
            <person name="Han Y."/>
            <person name="Dong L."/>
            <person name="Ji J."/>
            <person name="Chen P."/>
            <person name="Wu S."/>
            <person name="Liu J."/>
            <person name="Xiao Y."/>
            <person name="Bu D."/>
            <person name="Tan J."/>
            <person name="Yang L."/>
            <person name="Ye C."/>
            <person name="Zhang J."/>
            <person name="Xu J."/>
            <person name="Zhou Y."/>
            <person name="Yu Y."/>
            <person name="Zhang B."/>
            <person name="Zhuang S."/>
            <person name="Wei H."/>
            <person name="Liu B."/>
            <person name="Lei M."/>
            <person name="Yu H."/>
            <person name="Li Y."/>
            <person name="Xu H."/>
            <person name="Wei S."/>
            <person name="He X."/>
            <person name="Fang L."/>
            <person name="Zhang Z."/>
            <person name="Zhang Y."/>
            <person name="Huang X."/>
            <person name="Su Z."/>
            <person name="Tong W."/>
            <person name="Li J."/>
            <person name="Tong Z."/>
            <person name="Li S."/>
            <person name="Ye J."/>
            <person name="Wang L."/>
            <person name="Fang L."/>
            <person name="Lei T."/>
            <person name="Chen C."/>
            <person name="Chen H."/>
            <person name="Xu Z."/>
            <person name="Li H."/>
            <person name="Huang H."/>
            <person name="Zhang F."/>
            <person name="Xu H."/>
            <person name="Li N."/>
            <person name="Zhao C."/>
            <person name="Li S."/>
            <person name="Dong L."/>
            <person name="Huang Y."/>
            <person name="Li L."/>
            <person name="Xi Y."/>
            <person name="Qi Q."/>
            <person name="Li W."/>
            <person name="Zhang B."/>
            <person name="Hu W."/>
            <person name="Zhang Y."/>
            <person name="Tian X."/>
            <person name="Jiao Y."/>
            <person name="Liang X."/>
            <person name="Jin J."/>
            <person name="Gao L."/>
            <person name="Zheng W."/>
            <person name="Hao B."/>
            <person name="Liu S."/>
            <person name="Wang W."/>
            <person name="Yuan L."/>
            <person name="Cao M."/>
            <person name="McDermott J."/>
            <person name="Samudrala R."/>
            <person name="Wang J."/>
            <person name="Wong G.K."/>
            <person name="Yang H."/>
        </authorList>
    </citation>
    <scope>NUCLEOTIDE SEQUENCE [LARGE SCALE GENOMIC DNA]</scope>
</reference>
<dbReference type="PANTHER" id="PTHR45749">
    <property type="match status" value="1"/>
</dbReference>
<dbReference type="Proteomes" id="UP000007752">
    <property type="component" value="Chromosome 5"/>
</dbReference>